<feature type="domain" description="PAS" evidence="8">
    <location>
        <begin position="181"/>
        <end position="251"/>
    </location>
</feature>
<evidence type="ECO:0000259" key="8">
    <source>
        <dbReference type="PROSITE" id="PS50112"/>
    </source>
</evidence>
<evidence type="ECO:0000256" key="3">
    <source>
        <dbReference type="ARBA" id="ARBA00022553"/>
    </source>
</evidence>
<name>A0ABR7RHK3_9PROT</name>
<dbReference type="InterPro" id="IPR000700">
    <property type="entry name" value="PAS-assoc_C"/>
</dbReference>
<dbReference type="NCBIfam" id="TIGR00229">
    <property type="entry name" value="sensory_box"/>
    <property type="match status" value="1"/>
</dbReference>
<dbReference type="PROSITE" id="PS50112">
    <property type="entry name" value="PAS"/>
    <property type="match status" value="1"/>
</dbReference>
<dbReference type="PANTHER" id="PTHR43065:SF42">
    <property type="entry name" value="TWO-COMPONENT SENSOR PPRA"/>
    <property type="match status" value="1"/>
</dbReference>
<dbReference type="Gene3D" id="3.40.50.2300">
    <property type="match status" value="1"/>
</dbReference>
<evidence type="ECO:0000256" key="2">
    <source>
        <dbReference type="ARBA" id="ARBA00012438"/>
    </source>
</evidence>
<dbReference type="PANTHER" id="PTHR43065">
    <property type="entry name" value="SENSOR HISTIDINE KINASE"/>
    <property type="match status" value="1"/>
</dbReference>
<dbReference type="PRINTS" id="PR00344">
    <property type="entry name" value="BCTRLSENSOR"/>
</dbReference>
<evidence type="ECO:0000259" key="6">
    <source>
        <dbReference type="PROSITE" id="PS50109"/>
    </source>
</evidence>
<dbReference type="InterPro" id="IPR036097">
    <property type="entry name" value="HisK_dim/P_sf"/>
</dbReference>
<protein>
    <recommendedName>
        <fullName evidence="2">histidine kinase</fullName>
        <ecNumber evidence="2">2.7.13.3</ecNumber>
    </recommendedName>
</protein>
<comment type="caution">
    <text evidence="10">The sequence shown here is derived from an EMBL/GenBank/DDBJ whole genome shotgun (WGS) entry which is preliminary data.</text>
</comment>
<dbReference type="SMART" id="SM00091">
    <property type="entry name" value="PAS"/>
    <property type="match status" value="2"/>
</dbReference>
<feature type="domain" description="Histidine kinase" evidence="6">
    <location>
        <begin position="352"/>
        <end position="575"/>
    </location>
</feature>
<gene>
    <name evidence="10" type="ORF">IBL26_02030</name>
</gene>
<dbReference type="SMART" id="SM00086">
    <property type="entry name" value="PAC"/>
    <property type="match status" value="2"/>
</dbReference>
<evidence type="ECO:0000256" key="1">
    <source>
        <dbReference type="ARBA" id="ARBA00000085"/>
    </source>
</evidence>
<dbReference type="InterPro" id="IPR003594">
    <property type="entry name" value="HATPase_dom"/>
</dbReference>
<dbReference type="SMART" id="SM00388">
    <property type="entry name" value="HisKA"/>
    <property type="match status" value="1"/>
</dbReference>
<dbReference type="InterPro" id="IPR013655">
    <property type="entry name" value="PAS_fold_3"/>
</dbReference>
<dbReference type="SUPFAM" id="SSF55785">
    <property type="entry name" value="PYP-like sensor domain (PAS domain)"/>
    <property type="match status" value="2"/>
</dbReference>
<dbReference type="EC" id="2.7.13.3" evidence="2"/>
<dbReference type="InterPro" id="IPR011006">
    <property type="entry name" value="CheY-like_superfamily"/>
</dbReference>
<dbReference type="InterPro" id="IPR035965">
    <property type="entry name" value="PAS-like_dom_sf"/>
</dbReference>
<dbReference type="Pfam" id="PF00072">
    <property type="entry name" value="Response_reg"/>
    <property type="match status" value="1"/>
</dbReference>
<comment type="catalytic activity">
    <reaction evidence="1">
        <text>ATP + protein L-histidine = ADP + protein N-phospho-L-histidine.</text>
        <dbReference type="EC" id="2.7.13.3"/>
    </reaction>
</comment>
<dbReference type="InterPro" id="IPR003661">
    <property type="entry name" value="HisK_dim/P_dom"/>
</dbReference>
<evidence type="ECO:0000256" key="4">
    <source>
        <dbReference type="PROSITE-ProRule" id="PRU00169"/>
    </source>
</evidence>
<dbReference type="Gene3D" id="3.30.565.10">
    <property type="entry name" value="Histidine kinase-like ATPase, C-terminal domain"/>
    <property type="match status" value="1"/>
</dbReference>
<dbReference type="SUPFAM" id="SSF47384">
    <property type="entry name" value="Homodimeric domain of signal transducing histidine kinase"/>
    <property type="match status" value="1"/>
</dbReference>
<feature type="domain" description="PAC" evidence="9">
    <location>
        <begin position="254"/>
        <end position="307"/>
    </location>
</feature>
<dbReference type="InterPro" id="IPR004358">
    <property type="entry name" value="Sig_transdc_His_kin-like_C"/>
</dbReference>
<dbReference type="InterPro" id="IPR005467">
    <property type="entry name" value="His_kinase_dom"/>
</dbReference>
<proteinExistence type="predicted"/>
<dbReference type="PROSITE" id="PS50109">
    <property type="entry name" value="HIS_KIN"/>
    <property type="match status" value="1"/>
</dbReference>
<dbReference type="RefSeq" id="WP_187782768.1">
    <property type="nucleotide sequence ID" value="NZ_JACTVA010000002.1"/>
</dbReference>
<dbReference type="SMART" id="SM00448">
    <property type="entry name" value="REC"/>
    <property type="match status" value="1"/>
</dbReference>
<keyword evidence="11" id="KW-1185">Reference proteome</keyword>
<dbReference type="CDD" id="cd18161">
    <property type="entry name" value="REC_hyHK_blue-like"/>
    <property type="match status" value="1"/>
</dbReference>
<accession>A0ABR7RHK3</accession>
<dbReference type="Gene3D" id="1.10.287.130">
    <property type="match status" value="1"/>
</dbReference>
<dbReference type="Gene3D" id="3.30.450.20">
    <property type="entry name" value="PAS domain"/>
    <property type="match status" value="2"/>
</dbReference>
<keyword evidence="3 4" id="KW-0597">Phosphoprotein</keyword>
<evidence type="ECO:0000259" key="9">
    <source>
        <dbReference type="PROSITE" id="PS50113"/>
    </source>
</evidence>
<dbReference type="Pfam" id="PF02518">
    <property type="entry name" value="HATPase_c"/>
    <property type="match status" value="1"/>
</dbReference>
<dbReference type="SUPFAM" id="SSF55874">
    <property type="entry name" value="ATPase domain of HSP90 chaperone/DNA topoisomerase II/histidine kinase"/>
    <property type="match status" value="1"/>
</dbReference>
<reference evidence="10 11" key="1">
    <citation type="journal article" date="2013" name="Int. J. Syst. Evol. Microbiol.">
        <title>Roseomonas aerophila sp. nov., isolated from air.</title>
        <authorList>
            <person name="Kim S.J."/>
            <person name="Weon H.Y."/>
            <person name="Ahn J.H."/>
            <person name="Hong S.B."/>
            <person name="Seok S.J."/>
            <person name="Whang K.S."/>
            <person name="Kwon S.W."/>
        </authorList>
    </citation>
    <scope>NUCLEOTIDE SEQUENCE [LARGE SCALE GENOMIC DNA]</scope>
    <source>
        <strain evidence="10 11">NBRC 108923</strain>
    </source>
</reference>
<dbReference type="SMART" id="SM00387">
    <property type="entry name" value="HATPase_c"/>
    <property type="match status" value="1"/>
</dbReference>
<dbReference type="Pfam" id="PF08447">
    <property type="entry name" value="PAS_3"/>
    <property type="match status" value="1"/>
</dbReference>
<dbReference type="EMBL" id="JACTVA010000002">
    <property type="protein sequence ID" value="MBC9205600.1"/>
    <property type="molecule type" value="Genomic_DNA"/>
</dbReference>
<dbReference type="InterPro" id="IPR000014">
    <property type="entry name" value="PAS"/>
</dbReference>
<dbReference type="Proteomes" id="UP000626026">
    <property type="component" value="Unassembled WGS sequence"/>
</dbReference>
<evidence type="ECO:0000256" key="5">
    <source>
        <dbReference type="SAM" id="Coils"/>
    </source>
</evidence>
<dbReference type="PROSITE" id="PS50110">
    <property type="entry name" value="RESPONSE_REGULATORY"/>
    <property type="match status" value="1"/>
</dbReference>
<sequence length="722" mass="79560">MTLTEAVMAIPVPASFPWGESAMARTIRDFDWAATPLGPIADWSGTLKSTLSSVLESPLPLALLWGKDGRLLYNDAYAAFCGDRHPAILGQRITDAWPEAAAFNAGVVADVLSGRTLSFKDQRFMLHRHAEPDEVWLDLHYSVVRDRMAKPVGVLGVIMETTGRVLLERRQLDDSVALKQSETQLQALTAALPQIIWTADAEGHYDFFNERWRELTGLSPTATDTALWLSVVHPEDREAAALQWRRAVAGGYLYQSEYRLRRADGAWRWYLRRALPVRDPATSQVVRWLGTCTDIEDTVRARMLLRQNALDLEARVQERTRQLEEAQQERLLAQEQLRQAQKMEAIGNLTGGIAHDFNNLLQVVYGSLELLQRDVGELPRASQRIQHALTAVERGSQLAQQLLAFGRRQPLQPKVVNVGRFILGLDDMLTRTLGERVEVRTVIAEGLGNTLVDPGQVENALLNLAINARDAMEGEGELVIEARNIVLDATDVRIHADIVPGPYVMLSVKDTGEGIPPDILSNVFEPFFTTKPEGRGSGLGLSMVYGFVRQSGGYVGIDSTPGAGTTVSLYLPQIMAEEEAPEPQRGDLVSGGQETILVVEDDEAVRSIVVETIAALGYKVLRAKDAQSALMVLESGLQIDLLFTDVVMPGPLRSTALAERAKQLQPSISVLFTSGYAENAIVHEGRLDPGVELLSKPYTREALARKLRQVLDSGREPGVPEP</sequence>
<evidence type="ECO:0000313" key="11">
    <source>
        <dbReference type="Proteomes" id="UP000626026"/>
    </source>
</evidence>
<organism evidence="10 11">
    <name type="scientific">Teichococcus aerophilus</name>
    <dbReference type="NCBI Taxonomy" id="1224513"/>
    <lineage>
        <taxon>Bacteria</taxon>
        <taxon>Pseudomonadati</taxon>
        <taxon>Pseudomonadota</taxon>
        <taxon>Alphaproteobacteria</taxon>
        <taxon>Acetobacterales</taxon>
        <taxon>Roseomonadaceae</taxon>
        <taxon>Roseomonas</taxon>
    </lineage>
</organism>
<dbReference type="InterPro" id="IPR001610">
    <property type="entry name" value="PAC"/>
</dbReference>
<evidence type="ECO:0000313" key="10">
    <source>
        <dbReference type="EMBL" id="MBC9205600.1"/>
    </source>
</evidence>
<dbReference type="InterPro" id="IPR001789">
    <property type="entry name" value="Sig_transdc_resp-reg_receiver"/>
</dbReference>
<dbReference type="CDD" id="cd00130">
    <property type="entry name" value="PAS"/>
    <property type="match status" value="1"/>
</dbReference>
<feature type="coiled-coil region" evidence="5">
    <location>
        <begin position="309"/>
        <end position="343"/>
    </location>
</feature>
<dbReference type="CDD" id="cd00082">
    <property type="entry name" value="HisKA"/>
    <property type="match status" value="1"/>
</dbReference>
<dbReference type="PROSITE" id="PS50113">
    <property type="entry name" value="PAC"/>
    <property type="match status" value="1"/>
</dbReference>
<dbReference type="InterPro" id="IPR036890">
    <property type="entry name" value="HATPase_C_sf"/>
</dbReference>
<feature type="modified residue" description="4-aspartylphosphate" evidence="4">
    <location>
        <position position="645"/>
    </location>
</feature>
<dbReference type="SUPFAM" id="SSF52172">
    <property type="entry name" value="CheY-like"/>
    <property type="match status" value="1"/>
</dbReference>
<evidence type="ECO:0000259" key="7">
    <source>
        <dbReference type="PROSITE" id="PS50110"/>
    </source>
</evidence>
<feature type="domain" description="Response regulatory" evidence="7">
    <location>
        <begin position="595"/>
        <end position="711"/>
    </location>
</feature>
<keyword evidence="5" id="KW-0175">Coiled coil</keyword>